<proteinExistence type="predicted"/>
<gene>
    <name evidence="1" type="ORF">RRG08_009877</name>
</gene>
<sequence length="69" mass="7703">MPISEKRSNYVGLLRPGVTGPDVKPEVLILIVSLTLEGLELPMVFNSIASSRVFGHSLHPVERYDQWRG</sequence>
<reference evidence="1" key="1">
    <citation type="journal article" date="2023" name="G3 (Bethesda)">
        <title>A reference genome for the long-term kleptoplast-retaining sea slug Elysia crispata morphotype clarki.</title>
        <authorList>
            <person name="Eastman K.E."/>
            <person name="Pendleton A.L."/>
            <person name="Shaikh M.A."/>
            <person name="Suttiyut T."/>
            <person name="Ogas R."/>
            <person name="Tomko P."/>
            <person name="Gavelis G."/>
            <person name="Widhalm J.R."/>
            <person name="Wisecaver J.H."/>
        </authorList>
    </citation>
    <scope>NUCLEOTIDE SEQUENCE</scope>
    <source>
        <strain evidence="1">ECLA1</strain>
    </source>
</reference>
<protein>
    <submittedName>
        <fullName evidence="1">Uncharacterized protein</fullName>
    </submittedName>
</protein>
<dbReference type="Proteomes" id="UP001283361">
    <property type="component" value="Unassembled WGS sequence"/>
</dbReference>
<organism evidence="1 2">
    <name type="scientific">Elysia crispata</name>
    <name type="common">lettuce slug</name>
    <dbReference type="NCBI Taxonomy" id="231223"/>
    <lineage>
        <taxon>Eukaryota</taxon>
        <taxon>Metazoa</taxon>
        <taxon>Spiralia</taxon>
        <taxon>Lophotrochozoa</taxon>
        <taxon>Mollusca</taxon>
        <taxon>Gastropoda</taxon>
        <taxon>Heterobranchia</taxon>
        <taxon>Euthyneura</taxon>
        <taxon>Panpulmonata</taxon>
        <taxon>Sacoglossa</taxon>
        <taxon>Placobranchoidea</taxon>
        <taxon>Plakobranchidae</taxon>
        <taxon>Elysia</taxon>
    </lineage>
</organism>
<keyword evidence="2" id="KW-1185">Reference proteome</keyword>
<evidence type="ECO:0000313" key="1">
    <source>
        <dbReference type="EMBL" id="KAK3762489.1"/>
    </source>
</evidence>
<accession>A0AAE0Z465</accession>
<comment type="caution">
    <text evidence="1">The sequence shown here is derived from an EMBL/GenBank/DDBJ whole genome shotgun (WGS) entry which is preliminary data.</text>
</comment>
<dbReference type="AlphaFoldDB" id="A0AAE0Z465"/>
<dbReference type="EMBL" id="JAWDGP010004710">
    <property type="protein sequence ID" value="KAK3762489.1"/>
    <property type="molecule type" value="Genomic_DNA"/>
</dbReference>
<evidence type="ECO:0000313" key="2">
    <source>
        <dbReference type="Proteomes" id="UP001283361"/>
    </source>
</evidence>
<name>A0AAE0Z465_9GAST</name>